<dbReference type="InterPro" id="IPR027417">
    <property type="entry name" value="P-loop_NTPase"/>
</dbReference>
<evidence type="ECO:0000256" key="2">
    <source>
        <dbReference type="ARBA" id="ARBA00022741"/>
    </source>
</evidence>
<dbReference type="OrthoDB" id="9806903at2"/>
<proteinExistence type="inferred from homology"/>
<dbReference type="SUPFAM" id="SSF52540">
    <property type="entry name" value="P-loop containing nucleoside triphosphate hydrolases"/>
    <property type="match status" value="2"/>
</dbReference>
<dbReference type="PRINTS" id="PR00819">
    <property type="entry name" value="CBXCFQXSUPER"/>
</dbReference>
<dbReference type="CDD" id="cd00009">
    <property type="entry name" value="AAA"/>
    <property type="match status" value="2"/>
</dbReference>
<dbReference type="InterPro" id="IPR050773">
    <property type="entry name" value="CbxX/CfxQ_RuBisCO_ESX"/>
</dbReference>
<organism evidence="6 7">
    <name type="scientific">Tumebacillus algifaecis</name>
    <dbReference type="NCBI Taxonomy" id="1214604"/>
    <lineage>
        <taxon>Bacteria</taxon>
        <taxon>Bacillati</taxon>
        <taxon>Bacillota</taxon>
        <taxon>Bacilli</taxon>
        <taxon>Bacillales</taxon>
        <taxon>Alicyclobacillaceae</taxon>
        <taxon>Tumebacillus</taxon>
    </lineage>
</organism>
<dbReference type="InterPro" id="IPR003593">
    <property type="entry name" value="AAA+_ATPase"/>
</dbReference>
<dbReference type="GO" id="GO:0005524">
    <property type="term" value="F:ATP binding"/>
    <property type="evidence" value="ECO:0007669"/>
    <property type="project" value="UniProtKB-KW"/>
</dbReference>
<gene>
    <name evidence="6" type="ORF">CIG75_03425</name>
</gene>
<dbReference type="Gene3D" id="3.40.50.300">
    <property type="entry name" value="P-loop containing nucleotide triphosphate hydrolases"/>
    <property type="match status" value="2"/>
</dbReference>
<evidence type="ECO:0000313" key="6">
    <source>
        <dbReference type="EMBL" id="ASS74132.1"/>
    </source>
</evidence>
<accession>A0A223CXU7</accession>
<evidence type="ECO:0000256" key="4">
    <source>
        <dbReference type="SAM" id="MobiDB-lite"/>
    </source>
</evidence>
<name>A0A223CXU7_9BACL</name>
<dbReference type="FunFam" id="3.40.50.300:FF:000216">
    <property type="entry name" value="Type VII secretion ATPase EccA"/>
    <property type="match status" value="2"/>
</dbReference>
<dbReference type="EMBL" id="CP022657">
    <property type="protein sequence ID" value="ASS74132.1"/>
    <property type="molecule type" value="Genomic_DNA"/>
</dbReference>
<dbReference type="Gene3D" id="1.10.8.60">
    <property type="match status" value="2"/>
</dbReference>
<dbReference type="Pfam" id="PF17866">
    <property type="entry name" value="AAA_lid_6"/>
    <property type="match status" value="2"/>
</dbReference>
<dbReference type="InterPro" id="IPR003959">
    <property type="entry name" value="ATPase_AAA_core"/>
</dbReference>
<sequence>MEAVKVKVAAAHWLSAVQDVTVRAHRQDREHSVRLRLDAALHTLSLCEEDADSVYQITMPIDTETNTVRHTLTCKLTARKLAPLVEWFAQAQQGAVTITVRKNTLSLKKADQHLLLPSQLIAKPFAETERLFAAKASTDPTQQVRFLIDDLPALRRSLEQCTDTALRVRVGAGPGGGVTVCDHTYPAECRASAIYLWPRGALLDRLSQLPVPSKLYVTLYGQTAVSFSTAEPFAKTGLHREFLIKPYPLTNLYIATNRSTSKSEDSAPWKSIYLPPAPDNKRVKRTPPLRDSQEERENELAELALRPRPERPTDSAAPAPNKSDQPKATAELLTTREMSEQTDGVMTRSASSQAAPPRATALEQLEALPGLAHVKKQIADIAQFAAFEKERFHALGIARQRPTLHMAFLGNPGTGKTIVARLIGRICQELGLLSKGHLVEVDRSALVGAYMGHTEQNLNKYTKRALGGVLFIDEAYTLFKKDSAKDFGLTAINGLVKLLEDHREDLVVIVAGYKKQMNEFFAFNQGLRERIPFHLDFPDYDNDELLAIADYLAKQDHYHLTSEAKDALLKRAQRAKLDDSFSNARTVRNLLEKAKINHAVRSSNRTGEPSTEAYTTLTAADFEAGGLPDAETLDDVLRDLDRLVGLSEVKRLIKRMVAMLALEQQRTAFGLADSPLTLHMSFTGNPGTGKTTVARLIGRLLRVLGLLPKGHFVEASRKDLVAGYMGQTALKTGDKINEALGGILFIDEAYALARSKREEFGAEALATLIKEMEDKKEHLAVIFAGYTKEMEELLKLNPGLKSRIRFHLHFPDYTASDLVEIVKRKAEQSQYVLTEAAEEKLWRYMIRECSLADADFGNGRLAESAFERAKINLSTRLVQTEGEIEKTMLMTLTEDDFHAETGPLA</sequence>
<keyword evidence="3" id="KW-0067">ATP-binding</keyword>
<dbReference type="SMART" id="SM00382">
    <property type="entry name" value="AAA"/>
    <property type="match status" value="2"/>
</dbReference>
<feature type="compositionally biased region" description="Basic and acidic residues" evidence="4">
    <location>
        <begin position="291"/>
        <end position="313"/>
    </location>
</feature>
<evidence type="ECO:0000256" key="3">
    <source>
        <dbReference type="ARBA" id="ARBA00022840"/>
    </source>
</evidence>
<dbReference type="KEGG" id="tab:CIG75_03425"/>
<dbReference type="Proteomes" id="UP000214688">
    <property type="component" value="Chromosome"/>
</dbReference>
<dbReference type="GO" id="GO:0016887">
    <property type="term" value="F:ATP hydrolysis activity"/>
    <property type="evidence" value="ECO:0007669"/>
    <property type="project" value="InterPro"/>
</dbReference>
<dbReference type="PANTHER" id="PTHR43392">
    <property type="entry name" value="AAA-TYPE ATPASE FAMILY PROTEIN / ANKYRIN REPEAT FAMILY PROTEIN"/>
    <property type="match status" value="1"/>
</dbReference>
<keyword evidence="2" id="KW-0547">Nucleotide-binding</keyword>
<feature type="domain" description="AAA+ ATPase" evidence="5">
    <location>
        <begin position="402"/>
        <end position="541"/>
    </location>
</feature>
<keyword evidence="7" id="KW-1185">Reference proteome</keyword>
<dbReference type="Pfam" id="PF00004">
    <property type="entry name" value="AAA"/>
    <property type="match status" value="2"/>
</dbReference>
<evidence type="ECO:0000256" key="1">
    <source>
        <dbReference type="ARBA" id="ARBA00010378"/>
    </source>
</evidence>
<dbReference type="InterPro" id="IPR000641">
    <property type="entry name" value="CbxX/CfxQ"/>
</dbReference>
<evidence type="ECO:0000313" key="7">
    <source>
        <dbReference type="Proteomes" id="UP000214688"/>
    </source>
</evidence>
<reference evidence="6 7" key="1">
    <citation type="journal article" date="2015" name="Int. J. Syst. Evol. Microbiol.">
        <title>Tumebacillus algifaecis sp. nov., isolated from decomposing algal scum.</title>
        <authorList>
            <person name="Wu Y.F."/>
            <person name="Zhang B."/>
            <person name="Xing P."/>
            <person name="Wu Q.L."/>
            <person name="Liu S.J."/>
        </authorList>
    </citation>
    <scope>NUCLEOTIDE SEQUENCE [LARGE SCALE GENOMIC DNA]</scope>
    <source>
        <strain evidence="6 7">THMBR28</strain>
    </source>
</reference>
<feature type="domain" description="AAA+ ATPase" evidence="5">
    <location>
        <begin position="676"/>
        <end position="814"/>
    </location>
</feature>
<evidence type="ECO:0000259" key="5">
    <source>
        <dbReference type="SMART" id="SM00382"/>
    </source>
</evidence>
<feature type="region of interest" description="Disordered" evidence="4">
    <location>
        <begin position="260"/>
        <end position="327"/>
    </location>
</feature>
<dbReference type="RefSeq" id="WP_094235391.1">
    <property type="nucleotide sequence ID" value="NZ_CP022657.1"/>
</dbReference>
<dbReference type="AlphaFoldDB" id="A0A223CXU7"/>
<protein>
    <recommendedName>
        <fullName evidence="5">AAA+ ATPase domain-containing protein</fullName>
    </recommendedName>
</protein>
<comment type="similarity">
    <text evidence="1">Belongs to the CbxX/CfxQ family.</text>
</comment>
<dbReference type="InterPro" id="IPR041627">
    <property type="entry name" value="AAA_lid_6"/>
</dbReference>
<dbReference type="PANTHER" id="PTHR43392:SF2">
    <property type="entry name" value="AAA-TYPE ATPASE FAMILY PROTEIN _ ANKYRIN REPEAT FAMILY PROTEIN"/>
    <property type="match status" value="1"/>
</dbReference>